<evidence type="ECO:0000313" key="2">
    <source>
        <dbReference type="EMBL" id="MFC3689258.1"/>
    </source>
</evidence>
<dbReference type="EMBL" id="JBHRWW010000008">
    <property type="protein sequence ID" value="MFC3689258.1"/>
    <property type="molecule type" value="Genomic_DNA"/>
</dbReference>
<organism evidence="2 3">
    <name type="scientific">Aquipuribacter hungaricus</name>
    <dbReference type="NCBI Taxonomy" id="545624"/>
    <lineage>
        <taxon>Bacteria</taxon>
        <taxon>Bacillati</taxon>
        <taxon>Actinomycetota</taxon>
        <taxon>Actinomycetes</taxon>
        <taxon>Micrococcales</taxon>
        <taxon>Intrasporangiaceae</taxon>
        <taxon>Aquipuribacter</taxon>
    </lineage>
</organism>
<proteinExistence type="predicted"/>
<sequence>MTSADPLAGRPAGHLVGRSAGGPDGDRRTRPRALRAVEVIDMDERADERATAEVARLFEIVGREGEAIGQLDGCVSLLRDVQQAKAELGRLTPTQLRAGLRYRQALLRADTA</sequence>
<keyword evidence="3" id="KW-1185">Reference proteome</keyword>
<reference evidence="3" key="1">
    <citation type="journal article" date="2019" name="Int. J. Syst. Evol. Microbiol.">
        <title>The Global Catalogue of Microorganisms (GCM) 10K type strain sequencing project: providing services to taxonomists for standard genome sequencing and annotation.</title>
        <authorList>
            <consortium name="The Broad Institute Genomics Platform"/>
            <consortium name="The Broad Institute Genome Sequencing Center for Infectious Disease"/>
            <person name="Wu L."/>
            <person name="Ma J."/>
        </authorList>
    </citation>
    <scope>NUCLEOTIDE SEQUENCE [LARGE SCALE GENOMIC DNA]</scope>
    <source>
        <strain evidence="3">NCAIM B.02333</strain>
    </source>
</reference>
<protein>
    <submittedName>
        <fullName evidence="2">Uncharacterized protein</fullName>
    </submittedName>
</protein>
<gene>
    <name evidence="2" type="ORF">ACFOLH_12990</name>
</gene>
<dbReference type="Proteomes" id="UP001595685">
    <property type="component" value="Unassembled WGS sequence"/>
</dbReference>
<evidence type="ECO:0000256" key="1">
    <source>
        <dbReference type="SAM" id="MobiDB-lite"/>
    </source>
</evidence>
<accession>A0ABV7WJ61</accession>
<name>A0ABV7WJ61_9MICO</name>
<feature type="region of interest" description="Disordered" evidence="1">
    <location>
        <begin position="1"/>
        <end position="31"/>
    </location>
</feature>
<comment type="caution">
    <text evidence="2">The sequence shown here is derived from an EMBL/GenBank/DDBJ whole genome shotgun (WGS) entry which is preliminary data.</text>
</comment>
<evidence type="ECO:0000313" key="3">
    <source>
        <dbReference type="Proteomes" id="UP001595685"/>
    </source>
</evidence>
<dbReference type="RefSeq" id="WP_376985578.1">
    <property type="nucleotide sequence ID" value="NZ_JBHRWW010000008.1"/>
</dbReference>